<accession>A0A8H7NYH0</accession>
<comment type="caution">
    <text evidence="1">The sequence shown here is derived from an EMBL/GenBank/DDBJ whole genome shotgun (WGS) entry which is preliminary data.</text>
</comment>
<evidence type="ECO:0000313" key="2">
    <source>
        <dbReference type="Proteomes" id="UP000639403"/>
    </source>
</evidence>
<sequence>MLSPLVAHTIHEIVTTVENDVLYGSSLFLNSDGKFRRAQRLTSEALNILRLLRDQMDDVQRAEYGTLYGRTQDVMGVTPSQRLDAAKDLWDFAHVSTLDPTLALIGCITHGVLIQSVFQTVNDRAINPPGAPRQIPISLPVEPRPAQYTLPPLPTMQNVQFLPIIQYPASWTPVTSLTLTASPGVVFLTTPGYAVHAP</sequence>
<dbReference type="EMBL" id="JADOXO010000196">
    <property type="protein sequence ID" value="KAF9809793.1"/>
    <property type="molecule type" value="Genomic_DNA"/>
</dbReference>
<name>A0A8H7NYH0_9APHY</name>
<gene>
    <name evidence="1" type="ORF">IEO21_07268</name>
</gene>
<proteinExistence type="predicted"/>
<protein>
    <submittedName>
        <fullName evidence="1">Uncharacterized protein</fullName>
    </submittedName>
</protein>
<reference evidence="1" key="2">
    <citation type="journal article" name="Front. Microbiol.">
        <title>Degradative Capacity of Two Strains of Rhodonia placenta: From Phenotype to Genotype.</title>
        <authorList>
            <person name="Kolle M."/>
            <person name="Horta M.A.C."/>
            <person name="Nowrousian M."/>
            <person name="Ohm R.A."/>
            <person name="Benz J.P."/>
            <person name="Pilgard A."/>
        </authorList>
    </citation>
    <scope>NUCLEOTIDE SEQUENCE</scope>
    <source>
        <strain evidence="1">FPRL280</strain>
    </source>
</reference>
<reference evidence="1" key="1">
    <citation type="submission" date="2020-11" db="EMBL/GenBank/DDBJ databases">
        <authorList>
            <person name="Koelle M."/>
            <person name="Horta M.A.C."/>
            <person name="Nowrousian M."/>
            <person name="Ohm R.A."/>
            <person name="Benz P."/>
            <person name="Pilgard A."/>
        </authorList>
    </citation>
    <scope>NUCLEOTIDE SEQUENCE</scope>
    <source>
        <strain evidence="1">FPRL280</strain>
    </source>
</reference>
<dbReference type="Proteomes" id="UP000639403">
    <property type="component" value="Unassembled WGS sequence"/>
</dbReference>
<dbReference type="AlphaFoldDB" id="A0A8H7NYH0"/>
<organism evidence="1 2">
    <name type="scientific">Rhodonia placenta</name>
    <dbReference type="NCBI Taxonomy" id="104341"/>
    <lineage>
        <taxon>Eukaryota</taxon>
        <taxon>Fungi</taxon>
        <taxon>Dikarya</taxon>
        <taxon>Basidiomycota</taxon>
        <taxon>Agaricomycotina</taxon>
        <taxon>Agaricomycetes</taxon>
        <taxon>Polyporales</taxon>
        <taxon>Adustoporiaceae</taxon>
        <taxon>Rhodonia</taxon>
    </lineage>
</organism>
<evidence type="ECO:0000313" key="1">
    <source>
        <dbReference type="EMBL" id="KAF9809793.1"/>
    </source>
</evidence>